<dbReference type="AlphaFoldDB" id="A0A2W5T8T7"/>
<comment type="caution">
    <text evidence="1">The sequence shown here is derived from an EMBL/GenBank/DDBJ whole genome shotgun (WGS) entry which is preliminary data.</text>
</comment>
<dbReference type="EMBL" id="QFQP01000028">
    <property type="protein sequence ID" value="PZR07905.1"/>
    <property type="molecule type" value="Genomic_DNA"/>
</dbReference>
<evidence type="ECO:0000313" key="1">
    <source>
        <dbReference type="EMBL" id="PZR07905.1"/>
    </source>
</evidence>
<reference evidence="1 2" key="1">
    <citation type="submission" date="2017-08" db="EMBL/GenBank/DDBJ databases">
        <title>Infants hospitalized years apart are colonized by the same room-sourced microbial strains.</title>
        <authorList>
            <person name="Brooks B."/>
            <person name="Olm M.R."/>
            <person name="Firek B.A."/>
            <person name="Baker R."/>
            <person name="Thomas B.C."/>
            <person name="Morowitz M.J."/>
            <person name="Banfield J.F."/>
        </authorList>
    </citation>
    <scope>NUCLEOTIDE SEQUENCE [LARGE SCALE GENOMIC DNA]</scope>
    <source>
        <strain evidence="1">S2_003_000_R2_14</strain>
    </source>
</reference>
<evidence type="ECO:0000313" key="2">
    <source>
        <dbReference type="Proteomes" id="UP000249061"/>
    </source>
</evidence>
<name>A0A2W5T8T7_9BACT</name>
<accession>A0A2W5T8T7</accession>
<proteinExistence type="predicted"/>
<dbReference type="Proteomes" id="UP000249061">
    <property type="component" value="Unassembled WGS sequence"/>
</dbReference>
<organism evidence="1 2">
    <name type="scientific">Archangium gephyra</name>
    <dbReference type="NCBI Taxonomy" id="48"/>
    <lineage>
        <taxon>Bacteria</taxon>
        <taxon>Pseudomonadati</taxon>
        <taxon>Myxococcota</taxon>
        <taxon>Myxococcia</taxon>
        <taxon>Myxococcales</taxon>
        <taxon>Cystobacterineae</taxon>
        <taxon>Archangiaceae</taxon>
        <taxon>Archangium</taxon>
    </lineage>
</organism>
<gene>
    <name evidence="1" type="ORF">DI536_26490</name>
</gene>
<protein>
    <submittedName>
        <fullName evidence="1">Uncharacterized protein</fullName>
    </submittedName>
</protein>
<sequence>MTWTVTKPRVQDGGAEVELPASDALAAFDAEVTACSEAAGPTEKLEGSVSLEAPALRSAVMRDVVVAEQSNVFVKTNASACVLETSNTRRLPMARDARRVRFGWGFATSERRGGSIFVPSERRREIIAAASPKPAEGLDKGVIMEVIRSNRNEIKRCYEVPLRETPTLAGMVSVEGRSARWFRDEGNQSRELDAERVGRFLRRRARAPVEVPPAGENGD</sequence>